<keyword evidence="8" id="KW-1185">Reference proteome</keyword>
<feature type="region of interest" description="Disordered" evidence="6">
    <location>
        <begin position="53"/>
        <end position="80"/>
    </location>
</feature>
<sequence>MTEKSKMKVVSRLQLGHKEQIVILDVNGAQLLLGITTQQITFLKELDIPFNTGKAPPKTAGETGNSSSQLKQIFKQNDAS</sequence>
<dbReference type="Pfam" id="PF04347">
    <property type="entry name" value="FliO"/>
    <property type="match status" value="1"/>
</dbReference>
<dbReference type="Proteomes" id="UP000219020">
    <property type="component" value="Unassembled WGS sequence"/>
</dbReference>
<reference evidence="8" key="1">
    <citation type="submission" date="2017-04" db="EMBL/GenBank/DDBJ databases">
        <title>Genome evolution of the luminous symbionts of deep sea anglerfish.</title>
        <authorList>
            <person name="Hendry T.A."/>
        </authorList>
    </citation>
    <scope>NUCLEOTIDE SEQUENCE [LARGE SCALE GENOMIC DNA]</scope>
</reference>
<feature type="compositionally biased region" description="Polar residues" evidence="6">
    <location>
        <begin position="62"/>
        <end position="80"/>
    </location>
</feature>
<keyword evidence="4" id="KW-1133">Transmembrane helix</keyword>
<gene>
    <name evidence="7" type="ORF">BTN49_2460</name>
</gene>
<comment type="subcellular location">
    <subcellularLocation>
        <location evidence="1">Cell membrane</location>
    </subcellularLocation>
</comment>
<evidence type="ECO:0000256" key="1">
    <source>
        <dbReference type="ARBA" id="ARBA00004236"/>
    </source>
</evidence>
<dbReference type="GO" id="GO:0016020">
    <property type="term" value="C:membrane"/>
    <property type="evidence" value="ECO:0007669"/>
    <property type="project" value="InterPro"/>
</dbReference>
<evidence type="ECO:0000256" key="5">
    <source>
        <dbReference type="ARBA" id="ARBA00023136"/>
    </source>
</evidence>
<evidence type="ECO:0000256" key="4">
    <source>
        <dbReference type="ARBA" id="ARBA00022989"/>
    </source>
</evidence>
<evidence type="ECO:0000256" key="6">
    <source>
        <dbReference type="SAM" id="MobiDB-lite"/>
    </source>
</evidence>
<evidence type="ECO:0000313" key="7">
    <source>
        <dbReference type="EMBL" id="PCS21995.1"/>
    </source>
</evidence>
<keyword evidence="5" id="KW-0472">Membrane</keyword>
<keyword evidence="3" id="KW-0812">Transmembrane</keyword>
<evidence type="ECO:0008006" key="9">
    <source>
        <dbReference type="Google" id="ProtNLM"/>
    </source>
</evidence>
<protein>
    <recommendedName>
        <fullName evidence="9">Flagellar biosynthesis protein FliO</fullName>
    </recommendedName>
</protein>
<proteinExistence type="predicted"/>
<comment type="caution">
    <text evidence="7">The sequence shown here is derived from an EMBL/GenBank/DDBJ whole genome shotgun (WGS) entry which is preliminary data.</text>
</comment>
<dbReference type="GO" id="GO:0044781">
    <property type="term" value="P:bacterial-type flagellum organization"/>
    <property type="evidence" value="ECO:0007669"/>
    <property type="project" value="InterPro"/>
</dbReference>
<evidence type="ECO:0000256" key="3">
    <source>
        <dbReference type="ARBA" id="ARBA00022692"/>
    </source>
</evidence>
<dbReference type="EMBL" id="NBYY01000028">
    <property type="protein sequence ID" value="PCS21995.1"/>
    <property type="molecule type" value="Genomic_DNA"/>
</dbReference>
<evidence type="ECO:0000313" key="8">
    <source>
        <dbReference type="Proteomes" id="UP000219020"/>
    </source>
</evidence>
<dbReference type="AlphaFoldDB" id="A0A2A5T1F6"/>
<name>A0A2A5T1F6_9GAMM</name>
<dbReference type="InterPro" id="IPR022781">
    <property type="entry name" value="Flagellar_biosynth_FliO"/>
</dbReference>
<accession>A0A2A5T1F6</accession>
<keyword evidence="2" id="KW-1003">Cell membrane</keyword>
<organism evidence="7 8">
    <name type="scientific">Candidatus Enterovibrio escicola</name>
    <dbReference type="NCBI Taxonomy" id="1927127"/>
    <lineage>
        <taxon>Bacteria</taxon>
        <taxon>Pseudomonadati</taxon>
        <taxon>Pseudomonadota</taxon>
        <taxon>Gammaproteobacteria</taxon>
        <taxon>Vibrionales</taxon>
        <taxon>Vibrionaceae</taxon>
        <taxon>Enterovibrio</taxon>
    </lineage>
</organism>
<evidence type="ECO:0000256" key="2">
    <source>
        <dbReference type="ARBA" id="ARBA00022475"/>
    </source>
</evidence>